<dbReference type="GO" id="GO:0000976">
    <property type="term" value="F:transcription cis-regulatory region binding"/>
    <property type="evidence" value="ECO:0007669"/>
    <property type="project" value="TreeGrafter"/>
</dbReference>
<dbReference type="PROSITE" id="PS50932">
    <property type="entry name" value="HTH_LACI_2"/>
    <property type="match status" value="1"/>
</dbReference>
<protein>
    <submittedName>
        <fullName evidence="5">Putative HTH-type transcriptional regulator</fullName>
    </submittedName>
</protein>
<dbReference type="Pfam" id="PF00356">
    <property type="entry name" value="LacI"/>
    <property type="match status" value="1"/>
</dbReference>
<dbReference type="Gene3D" id="3.40.50.2300">
    <property type="match status" value="2"/>
</dbReference>
<evidence type="ECO:0000256" key="1">
    <source>
        <dbReference type="ARBA" id="ARBA00023015"/>
    </source>
</evidence>
<reference evidence="6" key="1">
    <citation type="submission" date="2016-07" db="EMBL/GenBank/DDBJ databases">
        <title>Phaeobacter portensis sp. nov., a tropodithietic acid producing bacterium isolated from a German harbor.</title>
        <authorList>
            <person name="Freese H.M."/>
            <person name="Bunk B."/>
            <person name="Breider S."/>
            <person name="Brinkhoff T."/>
        </authorList>
    </citation>
    <scope>NUCLEOTIDE SEQUENCE [LARGE SCALE GENOMIC DNA]</scope>
    <source>
        <strain evidence="6">P97</strain>
        <plasmid evidence="6">pp97_a</plasmid>
    </source>
</reference>
<geneLocation type="plasmid" evidence="6">
    <name>pp97_a</name>
</geneLocation>
<evidence type="ECO:0000256" key="2">
    <source>
        <dbReference type="ARBA" id="ARBA00023125"/>
    </source>
</evidence>
<gene>
    <name evidence="5" type="ORF">PhaeoP97_03692</name>
</gene>
<dbReference type="OrthoDB" id="60111at2"/>
<dbReference type="GO" id="GO:0003700">
    <property type="term" value="F:DNA-binding transcription factor activity"/>
    <property type="evidence" value="ECO:0007669"/>
    <property type="project" value="TreeGrafter"/>
</dbReference>
<dbReference type="CDD" id="cd20009">
    <property type="entry name" value="PBP1_RafR-like"/>
    <property type="match status" value="1"/>
</dbReference>
<dbReference type="Proteomes" id="UP000183859">
    <property type="component" value="Plasmid pP97_a"/>
</dbReference>
<proteinExistence type="predicted"/>
<dbReference type="PANTHER" id="PTHR30146">
    <property type="entry name" value="LACI-RELATED TRANSCRIPTIONAL REPRESSOR"/>
    <property type="match status" value="1"/>
</dbReference>
<name>A0A1L3IAF4_9RHOB</name>
<dbReference type="SMART" id="SM00354">
    <property type="entry name" value="HTH_LACI"/>
    <property type="match status" value="1"/>
</dbReference>
<feature type="domain" description="HTH lacI-type" evidence="4">
    <location>
        <begin position="18"/>
        <end position="72"/>
    </location>
</feature>
<evidence type="ECO:0000313" key="6">
    <source>
        <dbReference type="Proteomes" id="UP000183859"/>
    </source>
</evidence>
<keyword evidence="1" id="KW-0805">Transcription regulation</keyword>
<organism evidence="5 6">
    <name type="scientific">Phaeobacter porticola</name>
    <dbReference type="NCBI Taxonomy" id="1844006"/>
    <lineage>
        <taxon>Bacteria</taxon>
        <taxon>Pseudomonadati</taxon>
        <taxon>Pseudomonadota</taxon>
        <taxon>Alphaproteobacteria</taxon>
        <taxon>Rhodobacterales</taxon>
        <taxon>Roseobacteraceae</taxon>
        <taxon>Phaeobacter</taxon>
    </lineage>
</organism>
<dbReference type="InterPro" id="IPR000843">
    <property type="entry name" value="HTH_LacI"/>
</dbReference>
<keyword evidence="3" id="KW-0804">Transcription</keyword>
<accession>A0A1L3IAF4</accession>
<keyword evidence="5" id="KW-0614">Plasmid</keyword>
<dbReference type="PANTHER" id="PTHR30146:SF120">
    <property type="entry name" value="ALANINE RACEMASE"/>
    <property type="match status" value="1"/>
</dbReference>
<dbReference type="Gene3D" id="1.10.260.40">
    <property type="entry name" value="lambda repressor-like DNA-binding domains"/>
    <property type="match status" value="1"/>
</dbReference>
<evidence type="ECO:0000259" key="4">
    <source>
        <dbReference type="PROSITE" id="PS50932"/>
    </source>
</evidence>
<dbReference type="InterPro" id="IPR010982">
    <property type="entry name" value="Lambda_DNA-bd_dom_sf"/>
</dbReference>
<dbReference type="SUPFAM" id="SSF53822">
    <property type="entry name" value="Periplasmic binding protein-like I"/>
    <property type="match status" value="1"/>
</dbReference>
<dbReference type="InterPro" id="IPR028082">
    <property type="entry name" value="Peripla_BP_I"/>
</dbReference>
<keyword evidence="6" id="KW-1185">Reference proteome</keyword>
<dbReference type="RefSeq" id="WP_072506657.1">
    <property type="nucleotide sequence ID" value="NZ_CP016365.1"/>
</dbReference>
<dbReference type="AlphaFoldDB" id="A0A1L3IAF4"/>
<dbReference type="KEGG" id="php:PhaeoP97_03692"/>
<evidence type="ECO:0000256" key="3">
    <source>
        <dbReference type="ARBA" id="ARBA00023163"/>
    </source>
</evidence>
<keyword evidence="2" id="KW-0238">DNA-binding</keyword>
<dbReference type="SUPFAM" id="SSF47413">
    <property type="entry name" value="lambda repressor-like DNA-binding domains"/>
    <property type="match status" value="1"/>
</dbReference>
<sequence>MPKSNPPSDGLPRDGKKPTLKTIAKASGMAVPTVSRALSDAPDISEATKKKVREIADALGYVPNRAGVRLRTGRTNVISLVMSAEREMMTQTARLLTSLGLALRETHYHLNVSPVFPDDDPLRAVRYIVENQTADCVIFNQVEPEDKRAEYLIERNFPFATHGRTKWADQHPYYDFDNFAFSELSLAELAARGRRNIVLLAPPLAQNYANDMVNGARHAAKALGIQLHVARQVQSNGLYKDLRNWAAQKHREDPTIDGFLCASTNATMSVVAGMESCGCTVGQEFDVVAKEGLHMLKFVRPEIIVVQEDIEATGVFLAKAALQAIKSPELPPQQFLEVPTEFVTWE</sequence>
<evidence type="ECO:0000313" key="5">
    <source>
        <dbReference type="EMBL" id="APG49042.1"/>
    </source>
</evidence>
<dbReference type="CDD" id="cd01392">
    <property type="entry name" value="HTH_LacI"/>
    <property type="match status" value="1"/>
</dbReference>
<dbReference type="Pfam" id="PF13377">
    <property type="entry name" value="Peripla_BP_3"/>
    <property type="match status" value="1"/>
</dbReference>
<dbReference type="EMBL" id="CP016365">
    <property type="protein sequence ID" value="APG49042.1"/>
    <property type="molecule type" value="Genomic_DNA"/>
</dbReference>
<dbReference type="InterPro" id="IPR046335">
    <property type="entry name" value="LacI/GalR-like_sensor"/>
</dbReference>